<name>A0A1Z5K9V4_FISSO</name>
<evidence type="ECO:0000256" key="11">
    <source>
        <dbReference type="SAM" id="MobiDB-lite"/>
    </source>
</evidence>
<dbReference type="Pfam" id="PF00278">
    <property type="entry name" value="Orn_DAP_Arg_deC"/>
    <property type="match status" value="1"/>
</dbReference>
<feature type="active site" description="Proton donor" evidence="9">
    <location>
        <position position="615"/>
    </location>
</feature>
<comment type="similarity">
    <text evidence="2 10">Belongs to the Orn/Lys/Arg decarboxylase class-II family.</text>
</comment>
<dbReference type="InterPro" id="IPR022657">
    <property type="entry name" value="De-COase2_CS"/>
</dbReference>
<dbReference type="PANTHER" id="PTHR11482:SF6">
    <property type="entry name" value="ORNITHINE DECARBOXYLASE 1-RELATED"/>
    <property type="match status" value="1"/>
</dbReference>
<keyword evidence="3 9" id="KW-0663">Pyridoxal phosphate</keyword>
<dbReference type="InterPro" id="IPR000183">
    <property type="entry name" value="Orn/DAP/Arg_de-COase"/>
</dbReference>
<comment type="caution">
    <text evidence="14">The sequence shown here is derived from an EMBL/GenBank/DDBJ whole genome shotgun (WGS) entry which is preliminary data.</text>
</comment>
<keyword evidence="4 14" id="KW-0456">Lyase</keyword>
<dbReference type="Gene3D" id="2.40.37.10">
    <property type="entry name" value="Lyase, Ornithine Decarboxylase, Chain A, domain 1"/>
    <property type="match status" value="2"/>
</dbReference>
<dbReference type="EMBL" id="BDSP01000193">
    <property type="protein sequence ID" value="GAX22976.1"/>
    <property type="molecule type" value="Genomic_DNA"/>
</dbReference>
<protein>
    <recommendedName>
        <fullName evidence="6">ornithine decarboxylase</fullName>
        <ecNumber evidence="6">4.1.1.17</ecNumber>
    </recommendedName>
</protein>
<evidence type="ECO:0000256" key="5">
    <source>
        <dbReference type="ARBA" id="ARBA00034115"/>
    </source>
</evidence>
<evidence type="ECO:0000256" key="4">
    <source>
        <dbReference type="ARBA" id="ARBA00023239"/>
    </source>
</evidence>
<dbReference type="InterPro" id="IPR009006">
    <property type="entry name" value="Ala_racemase/Decarboxylase_C"/>
</dbReference>
<comment type="subunit">
    <text evidence="7">Homodimer. Only the dimer is catalytically active, as the active sites are constructed of residues from both monomers.</text>
</comment>
<organism evidence="14 15">
    <name type="scientific">Fistulifera solaris</name>
    <name type="common">Oleaginous diatom</name>
    <dbReference type="NCBI Taxonomy" id="1519565"/>
    <lineage>
        <taxon>Eukaryota</taxon>
        <taxon>Sar</taxon>
        <taxon>Stramenopiles</taxon>
        <taxon>Ochrophyta</taxon>
        <taxon>Bacillariophyta</taxon>
        <taxon>Bacillariophyceae</taxon>
        <taxon>Bacillariophycidae</taxon>
        <taxon>Naviculales</taxon>
        <taxon>Naviculaceae</taxon>
        <taxon>Fistulifera</taxon>
    </lineage>
</organism>
<evidence type="ECO:0000256" key="8">
    <source>
        <dbReference type="ARBA" id="ARBA00049127"/>
    </source>
</evidence>
<dbReference type="CDD" id="cd00622">
    <property type="entry name" value="PLPDE_III_ODC"/>
    <property type="match status" value="1"/>
</dbReference>
<feature type="domain" description="Orn/DAP/Arg decarboxylase 2 C-terminal" evidence="12">
    <location>
        <begin position="543"/>
        <end position="642"/>
    </location>
</feature>
<evidence type="ECO:0000259" key="12">
    <source>
        <dbReference type="Pfam" id="PF00278"/>
    </source>
</evidence>
<dbReference type="PANTHER" id="PTHR11482">
    <property type="entry name" value="ARGININE/DIAMINOPIMELATE/ORNITHINE DECARBOXYLASE"/>
    <property type="match status" value="1"/>
</dbReference>
<dbReference type="InterPro" id="IPR022644">
    <property type="entry name" value="De-COase2_N"/>
</dbReference>
<gene>
    <name evidence="14" type="ORF">FisN_15Hh129</name>
</gene>
<evidence type="ECO:0000259" key="13">
    <source>
        <dbReference type="Pfam" id="PF02784"/>
    </source>
</evidence>
<dbReference type="OrthoDB" id="5034579at2759"/>
<dbReference type="Pfam" id="PF02784">
    <property type="entry name" value="Orn_Arg_deC_N"/>
    <property type="match status" value="1"/>
</dbReference>
<evidence type="ECO:0000313" key="15">
    <source>
        <dbReference type="Proteomes" id="UP000198406"/>
    </source>
</evidence>
<dbReference type="Gene3D" id="3.20.20.10">
    <property type="entry name" value="Alanine racemase"/>
    <property type="match status" value="1"/>
</dbReference>
<dbReference type="InterPro" id="IPR029066">
    <property type="entry name" value="PLP-binding_barrel"/>
</dbReference>
<dbReference type="PRINTS" id="PR01182">
    <property type="entry name" value="ORNDCRBXLASE"/>
</dbReference>
<evidence type="ECO:0000256" key="9">
    <source>
        <dbReference type="PIRSR" id="PIRSR600183-50"/>
    </source>
</evidence>
<dbReference type="PRINTS" id="PR01179">
    <property type="entry name" value="ODADCRBXLASE"/>
</dbReference>
<evidence type="ECO:0000256" key="3">
    <source>
        <dbReference type="ARBA" id="ARBA00022898"/>
    </source>
</evidence>
<dbReference type="SUPFAM" id="SSF50621">
    <property type="entry name" value="Alanine racemase C-terminal domain-like"/>
    <property type="match status" value="1"/>
</dbReference>
<dbReference type="PROSITE" id="PS00878">
    <property type="entry name" value="ODR_DC_2_1"/>
    <property type="match status" value="1"/>
</dbReference>
<evidence type="ECO:0000256" key="2">
    <source>
        <dbReference type="ARBA" id="ARBA00008872"/>
    </source>
</evidence>
<sequence>MVRHGRSISFSGIDEVESKGILSKVLIDNEVYLGGSAIGTGLNRATRYYLSERVSKASVPEHFQNIEEGVVNDGVDLTPIEDSFYVIDLGIVVSQVYQWRKYFPRIEPFYAVKCNPDPVIVRTLAVLGCNFDCASREEIRLVQDIAKDLPRQPDIIYANPSKARAHLLEAVCKGIRMVTFDNAEEIKKCAAISKKIQLILRIVTDDRGSQCRLSSKFGAPRAKWRPLLATAKKCGLEVIGVSFHVGSGCRDGTRYELALKDAREIFDLAKKEYGFNMSVLDIGGGFPGETHSLWNPQEEIDEEPESLKKEGTEQGSDDGVSEESDRFMFFKEIAEYVAPIIDDLFPEDSGVRVIGEPGRFLVAACSTLCCNVIAMRTNECDDTFELEPHDDQEHAQRLSEMTREEEAELVNGPKNRMDRTIRNLSLGGTETETVLETMVEELQSYSRLYARQNLSQQEADAYNDVIDIYDEDFETAADILGAPTEAQTKNMKHTVEGMTYPLVAMDKDGEETDALITLAAAGEAAINGIVMQAVADSGPLQDDIAYTINNSVYSAFNNIMFDHATVRPRVLRERNGKVFASKTVDGILEFDADTMPDAFQVNQQLYTSTVFGNTCDSIDVVARSVLLPKLEVGDWMYFQNMGAYTMAASSNFNGFQPSEKFYVCSVQPEYFEALIAGPDAEDNEEEKKDSA</sequence>
<feature type="region of interest" description="Disordered" evidence="11">
    <location>
        <begin position="299"/>
        <end position="321"/>
    </location>
</feature>
<feature type="domain" description="Orn/DAP/Arg decarboxylase 2 N-terminal" evidence="13">
    <location>
        <begin position="92"/>
        <end position="363"/>
    </location>
</feature>
<accession>A0A1Z5K9V4</accession>
<comment type="catalytic activity">
    <reaction evidence="8">
        <text>L-ornithine + H(+) = putrescine + CO2</text>
        <dbReference type="Rhea" id="RHEA:22964"/>
        <dbReference type="ChEBI" id="CHEBI:15378"/>
        <dbReference type="ChEBI" id="CHEBI:16526"/>
        <dbReference type="ChEBI" id="CHEBI:46911"/>
        <dbReference type="ChEBI" id="CHEBI:326268"/>
        <dbReference type="EC" id="4.1.1.17"/>
    </reaction>
</comment>
<dbReference type="GO" id="GO:0005737">
    <property type="term" value="C:cytoplasm"/>
    <property type="evidence" value="ECO:0007669"/>
    <property type="project" value="TreeGrafter"/>
</dbReference>
<comment type="cofactor">
    <cofactor evidence="1 9">
        <name>pyridoxal 5'-phosphate</name>
        <dbReference type="ChEBI" id="CHEBI:597326"/>
    </cofactor>
</comment>
<comment type="pathway">
    <text evidence="5">Amine and polyamine biosynthesis; putrescine biosynthesis via L-ornithine pathway; putrescine from L-ornithine: step 1/1.</text>
</comment>
<dbReference type="GO" id="GO:0033387">
    <property type="term" value="P:putrescine biosynthetic process from arginine, via ornithine"/>
    <property type="evidence" value="ECO:0007669"/>
    <property type="project" value="TreeGrafter"/>
</dbReference>
<keyword evidence="15" id="KW-1185">Reference proteome</keyword>
<dbReference type="EC" id="4.1.1.17" evidence="6"/>
<dbReference type="InterPro" id="IPR022643">
    <property type="entry name" value="De-COase2_C"/>
</dbReference>
<reference evidence="14 15" key="1">
    <citation type="journal article" date="2015" name="Plant Cell">
        <title>Oil accumulation by the oleaginous diatom Fistulifera solaris as revealed by the genome and transcriptome.</title>
        <authorList>
            <person name="Tanaka T."/>
            <person name="Maeda Y."/>
            <person name="Veluchamy A."/>
            <person name="Tanaka M."/>
            <person name="Abida H."/>
            <person name="Marechal E."/>
            <person name="Bowler C."/>
            <person name="Muto M."/>
            <person name="Sunaga Y."/>
            <person name="Tanaka M."/>
            <person name="Yoshino T."/>
            <person name="Taniguchi T."/>
            <person name="Fukuda Y."/>
            <person name="Nemoto M."/>
            <person name="Matsumoto M."/>
            <person name="Wong P.S."/>
            <person name="Aburatani S."/>
            <person name="Fujibuchi W."/>
        </authorList>
    </citation>
    <scope>NUCLEOTIDE SEQUENCE [LARGE SCALE GENOMIC DNA]</scope>
    <source>
        <strain evidence="14 15">JPCC DA0580</strain>
    </source>
</reference>
<evidence type="ECO:0000256" key="10">
    <source>
        <dbReference type="RuleBase" id="RU003737"/>
    </source>
</evidence>
<proteinExistence type="inferred from homology"/>
<dbReference type="PROSITE" id="PS00879">
    <property type="entry name" value="ODR_DC_2_2"/>
    <property type="match status" value="1"/>
</dbReference>
<dbReference type="InterPro" id="IPR002433">
    <property type="entry name" value="Orn_de-COase"/>
</dbReference>
<evidence type="ECO:0000256" key="7">
    <source>
        <dbReference type="ARBA" id="ARBA00046672"/>
    </source>
</evidence>
<dbReference type="AlphaFoldDB" id="A0A1Z5K9V4"/>
<dbReference type="InterPro" id="IPR022653">
    <property type="entry name" value="De-COase2_pyr-phos_BS"/>
</dbReference>
<dbReference type="Proteomes" id="UP000198406">
    <property type="component" value="Unassembled WGS sequence"/>
</dbReference>
<evidence type="ECO:0000256" key="6">
    <source>
        <dbReference type="ARBA" id="ARBA00034138"/>
    </source>
</evidence>
<dbReference type="SUPFAM" id="SSF51419">
    <property type="entry name" value="PLP-binding barrel"/>
    <property type="match status" value="1"/>
</dbReference>
<dbReference type="InParanoid" id="A0A1Z5K9V4"/>
<dbReference type="GO" id="GO:0004586">
    <property type="term" value="F:ornithine decarboxylase activity"/>
    <property type="evidence" value="ECO:0007669"/>
    <property type="project" value="UniProtKB-EC"/>
</dbReference>
<feature type="modified residue" description="N6-(pyridoxal phosphate)lysine" evidence="9">
    <location>
        <position position="113"/>
    </location>
</feature>
<dbReference type="FunFam" id="3.20.20.10:FF:000005">
    <property type="entry name" value="Ornithine decarboxylase"/>
    <property type="match status" value="1"/>
</dbReference>
<evidence type="ECO:0000256" key="1">
    <source>
        <dbReference type="ARBA" id="ARBA00001933"/>
    </source>
</evidence>
<evidence type="ECO:0000313" key="14">
    <source>
        <dbReference type="EMBL" id="GAX22976.1"/>
    </source>
</evidence>